<feature type="compositionally biased region" description="Basic and acidic residues" evidence="1">
    <location>
        <begin position="194"/>
        <end position="207"/>
    </location>
</feature>
<dbReference type="AlphaFoldDB" id="A0ABD3GJK2"/>
<dbReference type="EMBL" id="JBJQOH010000007">
    <property type="protein sequence ID" value="KAL3678861.1"/>
    <property type="molecule type" value="Genomic_DNA"/>
</dbReference>
<evidence type="ECO:0000313" key="2">
    <source>
        <dbReference type="EMBL" id="KAL3678861.1"/>
    </source>
</evidence>
<feature type="region of interest" description="Disordered" evidence="1">
    <location>
        <begin position="180"/>
        <end position="207"/>
    </location>
</feature>
<proteinExistence type="predicted"/>
<comment type="caution">
    <text evidence="2">The sequence shown here is derived from an EMBL/GenBank/DDBJ whole genome shotgun (WGS) entry which is preliminary data.</text>
</comment>
<evidence type="ECO:0000313" key="3">
    <source>
        <dbReference type="Proteomes" id="UP001633002"/>
    </source>
</evidence>
<gene>
    <name evidence="2" type="ORF">R1sor_021817</name>
</gene>
<protein>
    <submittedName>
        <fullName evidence="2">Uncharacterized protein</fullName>
    </submittedName>
</protein>
<dbReference type="Proteomes" id="UP001633002">
    <property type="component" value="Unassembled WGS sequence"/>
</dbReference>
<feature type="region of interest" description="Disordered" evidence="1">
    <location>
        <begin position="1"/>
        <end position="87"/>
    </location>
</feature>
<keyword evidence="3" id="KW-1185">Reference proteome</keyword>
<evidence type="ECO:0000256" key="1">
    <source>
        <dbReference type="SAM" id="MobiDB-lite"/>
    </source>
</evidence>
<sequence length="338" mass="37200">MAKRPPHAVLSCTQSESRHEIVIPWQLDSDQVRSGGKEPAENNLKGRSPKAVTPEPKQKESKEPGVAEEQSETRTTRNDQESEPKCFSADTDMGQQNHQEVKLASLAIAEVIQTVPLSSLNLGNLTGNGRLGHLSDNSATPLKEATLLALESNLLPTPSSASTLLLAGSVLNQEKENVDCTASPFQRDSPGQRNKLDQRTESGYDGKEVLQADGTERDARYYDESCVSVVNYSNQVEPSERKPELSSRPPSPNLEFDVETLLKQDLFPDLVLSAGLPEDTESNWVFIDSEFQAGVTVHEKVRDQELPDRCIIGSCPDSQERVKRRRFTSATDASSSRN</sequence>
<feature type="compositionally biased region" description="Basic and acidic residues" evidence="1">
    <location>
        <begin position="56"/>
        <end position="84"/>
    </location>
</feature>
<reference evidence="2 3" key="1">
    <citation type="submission" date="2024-09" db="EMBL/GenBank/DDBJ databases">
        <title>Chromosome-scale assembly of Riccia sorocarpa.</title>
        <authorList>
            <person name="Paukszto L."/>
        </authorList>
    </citation>
    <scope>NUCLEOTIDE SEQUENCE [LARGE SCALE GENOMIC DNA]</scope>
    <source>
        <strain evidence="2">LP-2024</strain>
        <tissue evidence="2">Aerial parts of the thallus</tissue>
    </source>
</reference>
<accession>A0ABD3GJK2</accession>
<feature type="region of interest" description="Disordered" evidence="1">
    <location>
        <begin position="233"/>
        <end position="253"/>
    </location>
</feature>
<organism evidence="2 3">
    <name type="scientific">Riccia sorocarpa</name>
    <dbReference type="NCBI Taxonomy" id="122646"/>
    <lineage>
        <taxon>Eukaryota</taxon>
        <taxon>Viridiplantae</taxon>
        <taxon>Streptophyta</taxon>
        <taxon>Embryophyta</taxon>
        <taxon>Marchantiophyta</taxon>
        <taxon>Marchantiopsida</taxon>
        <taxon>Marchantiidae</taxon>
        <taxon>Marchantiales</taxon>
        <taxon>Ricciaceae</taxon>
        <taxon>Riccia</taxon>
    </lineage>
</organism>
<name>A0ABD3GJK2_9MARC</name>
<feature type="compositionally biased region" description="Polar residues" evidence="1">
    <location>
        <begin position="183"/>
        <end position="192"/>
    </location>
</feature>